<sequence length="395" mass="42833">MSLGDEQIQLDSLAGDAATTGHTPHSVLVEGSPKVPASKPAMTRYPPSFWLAFLGLCCTGLVSALDGSIVATALPSIVASLQGGDDYVWVVNVYFLTSAALQPLYGQLADLWGRRYVMIGATVIFLLGSGLCGGSTSMSMLIWSRAVQGIGAGGINMLIDMIICDLVPMRERGNFIGLLFLFVSLGATIGPFVGGILTDRVTWRWVFYINLPFGALALILLVLFLQVQWKKDLSTWERIKRVDVVGNLILIASTFAILWALTYGGTRYTWQQGNVLAPLVTGLIGLIIAFLWEMSPWCKYPVMPPLHFKNQTSAAAFFISFMSMLLAFWINFFYPIYLQAVLGNSAAIAGVNTLPRAIFFPLFAAVGGVIVTKTGRYKPTHIVATGLMPLVMGLS</sequence>
<gene>
    <name evidence="9" type="ORF">PFICI_11874</name>
</gene>
<dbReference type="Gene3D" id="1.20.1250.20">
    <property type="entry name" value="MFS general substrate transporter like domains"/>
    <property type="match status" value="2"/>
</dbReference>
<keyword evidence="4 7" id="KW-1133">Transmembrane helix</keyword>
<feature type="transmembrane region" description="Helical" evidence="7">
    <location>
        <begin position="142"/>
        <end position="163"/>
    </location>
</feature>
<dbReference type="EMBL" id="KI912117">
    <property type="protein sequence ID" value="ETS76487.1"/>
    <property type="molecule type" value="Genomic_DNA"/>
</dbReference>
<feature type="transmembrane region" description="Helical" evidence="7">
    <location>
        <begin position="175"/>
        <end position="193"/>
    </location>
</feature>
<dbReference type="OMA" id="SMEGGIM"/>
<keyword evidence="2" id="KW-0813">Transport</keyword>
<feature type="transmembrane region" description="Helical" evidence="7">
    <location>
        <begin position="205"/>
        <end position="224"/>
    </location>
</feature>
<dbReference type="Proteomes" id="UP000030651">
    <property type="component" value="Unassembled WGS sequence"/>
</dbReference>
<feature type="transmembrane region" description="Helical" evidence="7">
    <location>
        <begin position="354"/>
        <end position="372"/>
    </location>
</feature>
<dbReference type="FunFam" id="1.20.1720.10:FF:000037">
    <property type="entry name" value="WGS project CABT00000000 data, contig 2.4"/>
    <property type="match status" value="1"/>
</dbReference>
<comment type="subcellular location">
    <subcellularLocation>
        <location evidence="1">Membrane</location>
        <topology evidence="1">Multi-pass membrane protein</topology>
    </subcellularLocation>
</comment>
<keyword evidence="3 7" id="KW-0812">Transmembrane</keyword>
<dbReference type="GO" id="GO:0022857">
    <property type="term" value="F:transmembrane transporter activity"/>
    <property type="evidence" value="ECO:0007669"/>
    <property type="project" value="InterPro"/>
</dbReference>
<feature type="domain" description="Major facilitator superfamily (MFS) profile" evidence="8">
    <location>
        <begin position="52"/>
        <end position="395"/>
    </location>
</feature>
<dbReference type="InterPro" id="IPR011701">
    <property type="entry name" value="MFS"/>
</dbReference>
<feature type="transmembrane region" description="Helical" evidence="7">
    <location>
        <begin position="87"/>
        <end position="105"/>
    </location>
</feature>
<dbReference type="HOGENOM" id="CLU_000960_2_7_1"/>
<feature type="transmembrane region" description="Helical" evidence="7">
    <location>
        <begin position="49"/>
        <end position="75"/>
    </location>
</feature>
<feature type="transmembrane region" description="Helical" evidence="7">
    <location>
        <begin position="313"/>
        <end position="334"/>
    </location>
</feature>
<accession>W3WTJ4</accession>
<dbReference type="PRINTS" id="PR01036">
    <property type="entry name" value="TCRTETB"/>
</dbReference>
<organism evidence="9 10">
    <name type="scientific">Pestalotiopsis fici (strain W106-1 / CGMCC3.15140)</name>
    <dbReference type="NCBI Taxonomy" id="1229662"/>
    <lineage>
        <taxon>Eukaryota</taxon>
        <taxon>Fungi</taxon>
        <taxon>Dikarya</taxon>
        <taxon>Ascomycota</taxon>
        <taxon>Pezizomycotina</taxon>
        <taxon>Sordariomycetes</taxon>
        <taxon>Xylariomycetidae</taxon>
        <taxon>Amphisphaeriales</taxon>
        <taxon>Sporocadaceae</taxon>
        <taxon>Pestalotiopsis</taxon>
    </lineage>
</organism>
<evidence type="ECO:0000256" key="7">
    <source>
        <dbReference type="SAM" id="Phobius"/>
    </source>
</evidence>
<protein>
    <recommendedName>
        <fullName evidence="8">Major facilitator superfamily (MFS) profile domain-containing protein</fullName>
    </recommendedName>
</protein>
<feature type="transmembrane region" description="Helical" evidence="7">
    <location>
        <begin position="117"/>
        <end position="136"/>
    </location>
</feature>
<dbReference type="OrthoDB" id="10021397at2759"/>
<evidence type="ECO:0000256" key="4">
    <source>
        <dbReference type="ARBA" id="ARBA00022989"/>
    </source>
</evidence>
<dbReference type="InterPro" id="IPR036259">
    <property type="entry name" value="MFS_trans_sf"/>
</dbReference>
<dbReference type="eggNOG" id="KOG0254">
    <property type="taxonomic scope" value="Eukaryota"/>
</dbReference>
<dbReference type="Pfam" id="PF07690">
    <property type="entry name" value="MFS_1"/>
    <property type="match status" value="1"/>
</dbReference>
<feature type="transmembrane region" description="Helical" evidence="7">
    <location>
        <begin position="275"/>
        <end position="292"/>
    </location>
</feature>
<keyword evidence="10" id="KW-1185">Reference proteome</keyword>
<evidence type="ECO:0000256" key="2">
    <source>
        <dbReference type="ARBA" id="ARBA00022448"/>
    </source>
</evidence>
<dbReference type="RefSeq" id="XP_007838646.1">
    <property type="nucleotide sequence ID" value="XM_007840455.1"/>
</dbReference>
<dbReference type="AlphaFoldDB" id="W3WTJ4"/>
<evidence type="ECO:0000256" key="3">
    <source>
        <dbReference type="ARBA" id="ARBA00022692"/>
    </source>
</evidence>
<keyword evidence="5 7" id="KW-0472">Membrane</keyword>
<dbReference type="InParanoid" id="W3WTJ4"/>
<evidence type="ECO:0000259" key="8">
    <source>
        <dbReference type="PROSITE" id="PS50850"/>
    </source>
</evidence>
<evidence type="ECO:0000256" key="6">
    <source>
        <dbReference type="ARBA" id="ARBA00023180"/>
    </source>
</evidence>
<evidence type="ECO:0000313" key="9">
    <source>
        <dbReference type="EMBL" id="ETS76487.1"/>
    </source>
</evidence>
<evidence type="ECO:0000256" key="1">
    <source>
        <dbReference type="ARBA" id="ARBA00004141"/>
    </source>
</evidence>
<dbReference type="GeneID" id="19276887"/>
<dbReference type="KEGG" id="pfy:PFICI_11874"/>
<evidence type="ECO:0000313" key="10">
    <source>
        <dbReference type="Proteomes" id="UP000030651"/>
    </source>
</evidence>
<name>W3WTJ4_PESFW</name>
<reference evidence="10" key="1">
    <citation type="journal article" date="2015" name="BMC Genomics">
        <title>Genomic and transcriptomic analysis of the endophytic fungus Pestalotiopsis fici reveals its lifestyle and high potential for synthesis of natural products.</title>
        <authorList>
            <person name="Wang X."/>
            <person name="Zhang X."/>
            <person name="Liu L."/>
            <person name="Xiang M."/>
            <person name="Wang W."/>
            <person name="Sun X."/>
            <person name="Che Y."/>
            <person name="Guo L."/>
            <person name="Liu G."/>
            <person name="Guo L."/>
            <person name="Wang C."/>
            <person name="Yin W.B."/>
            <person name="Stadler M."/>
            <person name="Zhang X."/>
            <person name="Liu X."/>
        </authorList>
    </citation>
    <scope>NUCLEOTIDE SEQUENCE [LARGE SCALE GENOMIC DNA]</scope>
    <source>
        <strain evidence="10">W106-1 / CGMCC3.15140</strain>
    </source>
</reference>
<dbReference type="SUPFAM" id="SSF103473">
    <property type="entry name" value="MFS general substrate transporter"/>
    <property type="match status" value="1"/>
</dbReference>
<feature type="transmembrane region" description="Helical" evidence="7">
    <location>
        <begin position="244"/>
        <end position="263"/>
    </location>
</feature>
<dbReference type="GO" id="GO:0005886">
    <property type="term" value="C:plasma membrane"/>
    <property type="evidence" value="ECO:0007669"/>
    <property type="project" value="TreeGrafter"/>
</dbReference>
<dbReference type="InterPro" id="IPR020846">
    <property type="entry name" value="MFS_dom"/>
</dbReference>
<proteinExistence type="predicted"/>
<dbReference type="PANTHER" id="PTHR23501">
    <property type="entry name" value="MAJOR FACILITATOR SUPERFAMILY"/>
    <property type="match status" value="1"/>
</dbReference>
<evidence type="ECO:0000256" key="5">
    <source>
        <dbReference type="ARBA" id="ARBA00023136"/>
    </source>
</evidence>
<dbReference type="PANTHER" id="PTHR23501:SF187">
    <property type="entry name" value="MAJOR FACILITATOR SUPERFAMILY (MFS) PROFILE DOMAIN-CONTAINING PROTEIN"/>
    <property type="match status" value="1"/>
</dbReference>
<dbReference type="PROSITE" id="PS50850">
    <property type="entry name" value="MFS"/>
    <property type="match status" value="1"/>
</dbReference>
<keyword evidence="6" id="KW-0325">Glycoprotein</keyword>